<comment type="caution">
    <text evidence="6">The sequence shown here is derived from an EMBL/GenBank/DDBJ whole genome shotgun (WGS) entry which is preliminary data.</text>
</comment>
<evidence type="ECO:0000313" key="6">
    <source>
        <dbReference type="EMBL" id="CAH2406829.1"/>
    </source>
</evidence>
<dbReference type="InterPro" id="IPR050109">
    <property type="entry name" value="HTH-type_TetR-like_transc_reg"/>
</dbReference>
<dbReference type="InterPro" id="IPR009057">
    <property type="entry name" value="Homeodomain-like_sf"/>
</dbReference>
<feature type="domain" description="HTH tetR-type" evidence="5">
    <location>
        <begin position="28"/>
        <end position="88"/>
    </location>
</feature>
<dbReference type="SUPFAM" id="SSF46689">
    <property type="entry name" value="Homeodomain-like"/>
    <property type="match status" value="1"/>
</dbReference>
<dbReference type="Gene3D" id="1.10.357.10">
    <property type="entry name" value="Tetracycline Repressor, domain 2"/>
    <property type="match status" value="1"/>
</dbReference>
<dbReference type="Pfam" id="PF00440">
    <property type="entry name" value="TetR_N"/>
    <property type="match status" value="1"/>
</dbReference>
<evidence type="ECO:0000256" key="4">
    <source>
        <dbReference type="PROSITE-ProRule" id="PRU00335"/>
    </source>
</evidence>
<dbReference type="EMBL" id="CAKXZS010000052">
    <property type="protein sequence ID" value="CAH2406829.1"/>
    <property type="molecule type" value="Genomic_DNA"/>
</dbReference>
<evidence type="ECO:0000256" key="1">
    <source>
        <dbReference type="ARBA" id="ARBA00023015"/>
    </source>
</evidence>
<keyword evidence="1" id="KW-0805">Transcription regulation</keyword>
<name>A0ABM9EC07_9HYPH</name>
<feature type="DNA-binding region" description="H-T-H motif" evidence="4">
    <location>
        <begin position="51"/>
        <end position="70"/>
    </location>
</feature>
<proteinExistence type="predicted"/>
<evidence type="ECO:0000256" key="3">
    <source>
        <dbReference type="ARBA" id="ARBA00023163"/>
    </source>
</evidence>
<dbReference type="PROSITE" id="PS50977">
    <property type="entry name" value="HTH_TETR_2"/>
    <property type="match status" value="1"/>
</dbReference>
<dbReference type="Proteomes" id="UP001152604">
    <property type="component" value="Unassembled WGS sequence"/>
</dbReference>
<dbReference type="RefSeq" id="WP_254027724.1">
    <property type="nucleotide sequence ID" value="NZ_CAKXZS010000052.1"/>
</dbReference>
<evidence type="ECO:0000259" key="5">
    <source>
        <dbReference type="PROSITE" id="PS50977"/>
    </source>
</evidence>
<protein>
    <submittedName>
        <fullName evidence="6">Transcriptional regulator</fullName>
    </submittedName>
</protein>
<reference evidence="6" key="1">
    <citation type="submission" date="2022-03" db="EMBL/GenBank/DDBJ databases">
        <authorList>
            <person name="Brunel B."/>
        </authorList>
    </citation>
    <scope>NUCLEOTIDE SEQUENCE</scope>
    <source>
        <strain evidence="6">STM4922sample</strain>
    </source>
</reference>
<sequence length="207" mass="22400">MVQLQKGHELMAKVDLARRAEIGREKRARTRAQIVEAGATLLGGRTNEAITVDAVVEAAGVAKGTFYYHFKSIGDLAAAVGAGLSQSFDELLSPARLERRDPIERLSFAFMKFLERASADTDWARLVIQSSQSPIEFGMGVRANLKADIGEAITQGRVSVRDVELAADIAIGIWLEVTRGIIARGPRPETTSQALEATLRALGLGQR</sequence>
<keyword evidence="2 4" id="KW-0238">DNA-binding</keyword>
<keyword evidence="7" id="KW-1185">Reference proteome</keyword>
<keyword evidence="3" id="KW-0804">Transcription</keyword>
<accession>A0ABM9EC07</accession>
<evidence type="ECO:0000256" key="2">
    <source>
        <dbReference type="ARBA" id="ARBA00023125"/>
    </source>
</evidence>
<gene>
    <name evidence="6" type="ORF">MES4922_560007</name>
</gene>
<dbReference type="PANTHER" id="PTHR30055:SF234">
    <property type="entry name" value="HTH-TYPE TRANSCRIPTIONAL REGULATOR BETI"/>
    <property type="match status" value="1"/>
</dbReference>
<evidence type="ECO:0000313" key="7">
    <source>
        <dbReference type="Proteomes" id="UP001152604"/>
    </source>
</evidence>
<dbReference type="PANTHER" id="PTHR30055">
    <property type="entry name" value="HTH-TYPE TRANSCRIPTIONAL REGULATOR RUTR"/>
    <property type="match status" value="1"/>
</dbReference>
<dbReference type="InterPro" id="IPR001647">
    <property type="entry name" value="HTH_TetR"/>
</dbReference>
<organism evidence="6 7">
    <name type="scientific">Mesorhizobium ventifaucium</name>
    <dbReference type="NCBI Taxonomy" id="666020"/>
    <lineage>
        <taxon>Bacteria</taxon>
        <taxon>Pseudomonadati</taxon>
        <taxon>Pseudomonadota</taxon>
        <taxon>Alphaproteobacteria</taxon>
        <taxon>Hyphomicrobiales</taxon>
        <taxon>Phyllobacteriaceae</taxon>
        <taxon>Mesorhizobium</taxon>
    </lineage>
</organism>